<feature type="signal peptide" evidence="3">
    <location>
        <begin position="1"/>
        <end position="19"/>
    </location>
</feature>
<feature type="domain" description="Peptidase S33 tripeptidyl aminopeptidase-like C-terminal" evidence="4">
    <location>
        <begin position="335"/>
        <end position="421"/>
    </location>
</feature>
<dbReference type="InterPro" id="IPR051601">
    <property type="entry name" value="Serine_prot/Carboxylest_S33"/>
</dbReference>
<dbReference type="Gene3D" id="3.40.50.1820">
    <property type="entry name" value="alpha/beta hydrolase"/>
    <property type="match status" value="1"/>
</dbReference>
<evidence type="ECO:0000259" key="4">
    <source>
        <dbReference type="Pfam" id="PF08386"/>
    </source>
</evidence>
<evidence type="ECO:0000313" key="5">
    <source>
        <dbReference type="EMBL" id="CAI4212347.1"/>
    </source>
</evidence>
<dbReference type="PROSITE" id="PS51257">
    <property type="entry name" value="PROKAR_LIPOPROTEIN"/>
    <property type="match status" value="1"/>
</dbReference>
<dbReference type="EMBL" id="CALLCH030000004">
    <property type="protein sequence ID" value="CAI4212347.1"/>
    <property type="molecule type" value="Genomic_DNA"/>
</dbReference>
<reference evidence="5" key="1">
    <citation type="submission" date="2022-11" db="EMBL/GenBank/DDBJ databases">
        <authorList>
            <person name="Scott C."/>
            <person name="Bruce N."/>
        </authorList>
    </citation>
    <scope>NUCLEOTIDE SEQUENCE</scope>
</reference>
<keyword evidence="3" id="KW-0732">Signal</keyword>
<dbReference type="GO" id="GO:0016787">
    <property type="term" value="F:hydrolase activity"/>
    <property type="evidence" value="ECO:0007669"/>
    <property type="project" value="UniProtKB-KW"/>
</dbReference>
<accession>A0A9P1GYS5</accession>
<evidence type="ECO:0000256" key="2">
    <source>
        <dbReference type="ARBA" id="ARBA00022801"/>
    </source>
</evidence>
<dbReference type="Pfam" id="PF08386">
    <property type="entry name" value="Abhydrolase_4"/>
    <property type="match status" value="1"/>
</dbReference>
<organism evidence="5 6">
    <name type="scientific">Parascedosporium putredinis</name>
    <dbReference type="NCBI Taxonomy" id="1442378"/>
    <lineage>
        <taxon>Eukaryota</taxon>
        <taxon>Fungi</taxon>
        <taxon>Dikarya</taxon>
        <taxon>Ascomycota</taxon>
        <taxon>Pezizomycotina</taxon>
        <taxon>Sordariomycetes</taxon>
        <taxon>Hypocreomycetidae</taxon>
        <taxon>Microascales</taxon>
        <taxon>Microascaceae</taxon>
        <taxon>Parascedosporium</taxon>
    </lineage>
</organism>
<evidence type="ECO:0000256" key="1">
    <source>
        <dbReference type="ARBA" id="ARBA00010088"/>
    </source>
</evidence>
<evidence type="ECO:0000313" key="6">
    <source>
        <dbReference type="Proteomes" id="UP000838763"/>
    </source>
</evidence>
<dbReference type="PANTHER" id="PTHR43248:SF25">
    <property type="entry name" value="AB HYDROLASE-1 DOMAIN-CONTAINING PROTEIN-RELATED"/>
    <property type="match status" value="1"/>
</dbReference>
<keyword evidence="6" id="KW-1185">Reference proteome</keyword>
<comment type="caution">
    <text evidence="5">The sequence shown here is derived from an EMBL/GenBank/DDBJ whole genome shotgun (WGS) entry which is preliminary data.</text>
</comment>
<keyword evidence="2" id="KW-0378">Hydrolase</keyword>
<dbReference type="OrthoDB" id="425534at2759"/>
<comment type="similarity">
    <text evidence="1">Belongs to the peptidase S33 family.</text>
</comment>
<dbReference type="AlphaFoldDB" id="A0A9P1GYS5"/>
<dbReference type="PANTHER" id="PTHR43248">
    <property type="entry name" value="2-SUCCINYL-6-HYDROXY-2,4-CYCLOHEXADIENE-1-CARBOXYLATE SYNTHASE"/>
    <property type="match status" value="1"/>
</dbReference>
<dbReference type="Proteomes" id="UP000838763">
    <property type="component" value="Unassembled WGS sequence"/>
</dbReference>
<dbReference type="InterPro" id="IPR013595">
    <property type="entry name" value="Pept_S33_TAP-like_C"/>
</dbReference>
<evidence type="ECO:0000256" key="3">
    <source>
        <dbReference type="SAM" id="SignalP"/>
    </source>
</evidence>
<dbReference type="SUPFAM" id="SSF53474">
    <property type="entry name" value="alpha/beta-Hydrolases"/>
    <property type="match status" value="1"/>
</dbReference>
<feature type="chain" id="PRO_5040287176" description="Peptidase S33 tripeptidyl aminopeptidase-like C-terminal domain-containing protein" evidence="3">
    <location>
        <begin position="20"/>
        <end position="434"/>
    </location>
</feature>
<dbReference type="InterPro" id="IPR029058">
    <property type="entry name" value="AB_hydrolase_fold"/>
</dbReference>
<gene>
    <name evidence="5" type="ORF">PPNO1_LOCUS2113</name>
</gene>
<proteinExistence type="inferred from homology"/>
<sequence length="434" mass="47282">MKNLGRASLLVGLSTLASCSKLNVPLDYTDKSSNKTLELDLIKYPAQNGPSQGSILLNFGGPGQDGLNSMVAYAPIQAPITGGQFDLISWDPRGTGNTLRFACFEPEEIGTQYAQGVPDASDTAPGQVWAEAQILAKTCGETQKANGGLVGMAFTSRDMIEIVDALEEDGLLRYWGLSGGTALGATVAAMFPERVDKIILDGVMNSHQYYHSFGNPAPRLQRRDLRRLPRRLRRHPQQVPLGTRFDTADELKSAIADFFEDLNIANTLTLSTLYRPNSYQNLSRVIDGLLDGDTSPVADVFFGPGAAALSDLDAIEEEFRQESKLFPGFARGYYVYACALWPFEAKERYEGDFHVKTKNPLLFIGNTYDPVTPLASAKNMSAGFEGSVVLQHNGFGPSNCTIKAIQKYFASGELPEADTVCEPNLPLFAEDPEI</sequence>
<protein>
    <recommendedName>
        <fullName evidence="4">Peptidase S33 tripeptidyl aminopeptidase-like C-terminal domain-containing protein</fullName>
    </recommendedName>
</protein>
<name>A0A9P1GYS5_9PEZI</name>